<evidence type="ECO:0000313" key="9">
    <source>
        <dbReference type="EMBL" id="EED36739.1"/>
    </source>
</evidence>
<dbReference type="RefSeq" id="WP_009021481.1">
    <property type="nucleotide sequence ID" value="NZ_DS999411.1"/>
</dbReference>
<dbReference type="Gene3D" id="3.40.1550.20">
    <property type="entry name" value="Transcriptional regulator MraZ domain"/>
    <property type="match status" value="1"/>
</dbReference>
<dbReference type="CDD" id="cd16320">
    <property type="entry name" value="MraZ_N"/>
    <property type="match status" value="1"/>
</dbReference>
<dbReference type="PANTHER" id="PTHR34701">
    <property type="entry name" value="TRANSCRIPTIONAL REGULATOR MRAZ"/>
    <property type="match status" value="1"/>
</dbReference>
<dbReference type="NCBIfam" id="TIGR00242">
    <property type="entry name" value="division/cell wall cluster transcriptional repressor MraZ"/>
    <property type="match status" value="1"/>
</dbReference>
<dbReference type="PROSITE" id="PS51740">
    <property type="entry name" value="SPOVT_ABRB"/>
    <property type="match status" value="2"/>
</dbReference>
<dbReference type="InterPro" id="IPR003444">
    <property type="entry name" value="MraZ"/>
</dbReference>
<evidence type="ECO:0000313" key="10">
    <source>
        <dbReference type="Proteomes" id="UP000004699"/>
    </source>
</evidence>
<protein>
    <recommendedName>
        <fullName evidence="1 7">Transcriptional regulator MraZ</fullName>
    </recommendedName>
</protein>
<evidence type="ECO:0000256" key="5">
    <source>
        <dbReference type="ARBA" id="ARBA00023125"/>
    </source>
</evidence>
<dbReference type="EMBL" id="DS999411">
    <property type="protein sequence ID" value="EED36739.1"/>
    <property type="molecule type" value="Genomic_DNA"/>
</dbReference>
<dbReference type="GO" id="GO:0003700">
    <property type="term" value="F:DNA-binding transcription factor activity"/>
    <property type="evidence" value="ECO:0007669"/>
    <property type="project" value="UniProtKB-UniRule"/>
</dbReference>
<evidence type="ECO:0000256" key="2">
    <source>
        <dbReference type="ARBA" id="ARBA00022490"/>
    </source>
</evidence>
<comment type="subcellular location">
    <subcellularLocation>
        <location evidence="7">Cytoplasm</location>
        <location evidence="7">Nucleoid</location>
    </subcellularLocation>
</comment>
<dbReference type="AlphaFoldDB" id="B8KR60"/>
<keyword evidence="3" id="KW-0677">Repeat</keyword>
<dbReference type="InterPro" id="IPR035642">
    <property type="entry name" value="MraZ_N"/>
</dbReference>
<dbReference type="InterPro" id="IPR035644">
    <property type="entry name" value="MraZ_C"/>
</dbReference>
<comment type="subunit">
    <text evidence="7">Forms oligomers.</text>
</comment>
<reference evidence="10" key="1">
    <citation type="journal article" date="2013" name="BMC Microbiol.">
        <title>Taxonomy and evolution of bacteriochlorophyll a-containing members of the OM60/NOR5 clade of marine gammaproteobacteria: description of Luminiphilus syltensis gen. nov., sp. nov., reclassification of Haliea rubra as Pseudohaliea rubra gen. nov., comb. nov., and emendation of Chromatocurvus halotolerans.</title>
        <authorList>
            <person name="Spring S."/>
            <person name="Riedel T."/>
            <person name="Sproer C."/>
            <person name="Yan S."/>
            <person name="Harder J."/>
            <person name="Fuchs B.M."/>
        </authorList>
    </citation>
    <scope>NUCLEOTIDE SEQUENCE [LARGE SCALE GENOMIC DNA]</scope>
    <source>
        <strain evidence="10">NOR51-B</strain>
    </source>
</reference>
<keyword evidence="2 7" id="KW-0963">Cytoplasm</keyword>
<gene>
    <name evidence="7 9" type="primary">mraZ</name>
    <name evidence="9" type="ORF">NOR51B_2691</name>
</gene>
<dbReference type="InterPro" id="IPR020603">
    <property type="entry name" value="MraZ_dom"/>
</dbReference>
<proteinExistence type="inferred from homology"/>
<keyword evidence="10" id="KW-1185">Reference proteome</keyword>
<dbReference type="GO" id="GO:0000976">
    <property type="term" value="F:transcription cis-regulatory region binding"/>
    <property type="evidence" value="ECO:0007669"/>
    <property type="project" value="TreeGrafter"/>
</dbReference>
<dbReference type="GO" id="GO:0009295">
    <property type="term" value="C:nucleoid"/>
    <property type="evidence" value="ECO:0007669"/>
    <property type="project" value="UniProtKB-SubCell"/>
</dbReference>
<dbReference type="InterPro" id="IPR038619">
    <property type="entry name" value="MraZ_sf"/>
</dbReference>
<dbReference type="SUPFAM" id="SSF89447">
    <property type="entry name" value="AbrB/MazE/MraZ-like"/>
    <property type="match status" value="1"/>
</dbReference>
<evidence type="ECO:0000256" key="6">
    <source>
        <dbReference type="ARBA" id="ARBA00023163"/>
    </source>
</evidence>
<dbReference type="InterPro" id="IPR007159">
    <property type="entry name" value="SpoVT-AbrB_dom"/>
</dbReference>
<accession>B8KR60</accession>
<dbReference type="eggNOG" id="COG2001">
    <property type="taxonomic scope" value="Bacteria"/>
</dbReference>
<evidence type="ECO:0000256" key="4">
    <source>
        <dbReference type="ARBA" id="ARBA00023015"/>
    </source>
</evidence>
<evidence type="ECO:0000259" key="8">
    <source>
        <dbReference type="PROSITE" id="PS51740"/>
    </source>
</evidence>
<keyword evidence="5 7" id="KW-0238">DNA-binding</keyword>
<dbReference type="Proteomes" id="UP000004699">
    <property type="component" value="Unassembled WGS sequence"/>
</dbReference>
<dbReference type="CDD" id="cd16321">
    <property type="entry name" value="MraZ_C"/>
    <property type="match status" value="1"/>
</dbReference>
<evidence type="ECO:0000256" key="7">
    <source>
        <dbReference type="HAMAP-Rule" id="MF_01008"/>
    </source>
</evidence>
<feature type="domain" description="SpoVT-AbrB" evidence="8">
    <location>
        <begin position="81"/>
        <end position="124"/>
    </location>
</feature>
<name>B8KR60_9GAMM</name>
<feature type="domain" description="SpoVT-AbrB" evidence="8">
    <location>
        <begin position="5"/>
        <end position="52"/>
    </location>
</feature>
<keyword evidence="4 7" id="KW-0805">Transcription regulation</keyword>
<dbReference type="Pfam" id="PF02381">
    <property type="entry name" value="MraZ"/>
    <property type="match status" value="2"/>
</dbReference>
<dbReference type="GO" id="GO:0005737">
    <property type="term" value="C:cytoplasm"/>
    <property type="evidence" value="ECO:0007669"/>
    <property type="project" value="UniProtKB-UniRule"/>
</dbReference>
<organism evidence="9 10">
    <name type="scientific">Luminiphilus syltensis NOR5-1B</name>
    <dbReference type="NCBI Taxonomy" id="565045"/>
    <lineage>
        <taxon>Bacteria</taxon>
        <taxon>Pseudomonadati</taxon>
        <taxon>Pseudomonadota</taxon>
        <taxon>Gammaproteobacteria</taxon>
        <taxon>Cellvibrionales</taxon>
        <taxon>Halieaceae</taxon>
        <taxon>Luminiphilus</taxon>
    </lineage>
</organism>
<comment type="similarity">
    <text evidence="7">Belongs to the MraZ family.</text>
</comment>
<dbReference type="HAMAP" id="MF_01008">
    <property type="entry name" value="MraZ"/>
    <property type="match status" value="1"/>
</dbReference>
<dbReference type="PANTHER" id="PTHR34701:SF1">
    <property type="entry name" value="TRANSCRIPTIONAL REGULATOR MRAZ"/>
    <property type="match status" value="1"/>
</dbReference>
<dbReference type="HOGENOM" id="CLU_107907_2_0_6"/>
<keyword evidence="6 7" id="KW-0804">Transcription</keyword>
<dbReference type="STRING" id="565045.NOR51B_2691"/>
<dbReference type="InterPro" id="IPR037914">
    <property type="entry name" value="SpoVT-AbrB_sf"/>
</dbReference>
<dbReference type="GO" id="GO:2000143">
    <property type="term" value="P:negative regulation of DNA-templated transcription initiation"/>
    <property type="evidence" value="ECO:0007669"/>
    <property type="project" value="TreeGrafter"/>
</dbReference>
<evidence type="ECO:0000256" key="3">
    <source>
        <dbReference type="ARBA" id="ARBA00022737"/>
    </source>
</evidence>
<sequence>MFRGVQHINMDAKGRMAIPARQRDVLMTACDGHIVATIDTQSSCLAVYPLPEWERIESEVQALPALNPGVKRFQRLVLGYASDIELDANGRFLVPPSLREYAGLEKKVVLVGQGNKFELWSESLWLAEREAALSADAGFEVPAELLSLTL</sequence>
<dbReference type="OrthoDB" id="9807753at2"/>
<evidence type="ECO:0000256" key="1">
    <source>
        <dbReference type="ARBA" id="ARBA00013860"/>
    </source>
</evidence>